<name>A0A0F9SXN1_9ZZZZ</name>
<sequence length="73" mass="8615">MKTQTRKTLEAVMDFAVERLDDSFPHKFPNEEDRFLCIIDAVQSVHGSEIVQPYMIHYEYLKMRYEGIEGGIF</sequence>
<reference evidence="1" key="1">
    <citation type="journal article" date="2015" name="Nature">
        <title>Complex archaea that bridge the gap between prokaryotes and eukaryotes.</title>
        <authorList>
            <person name="Spang A."/>
            <person name="Saw J.H."/>
            <person name="Jorgensen S.L."/>
            <person name="Zaremba-Niedzwiedzka K."/>
            <person name="Martijn J."/>
            <person name="Lind A.E."/>
            <person name="van Eijk R."/>
            <person name="Schleper C."/>
            <person name="Guy L."/>
            <person name="Ettema T.J."/>
        </authorList>
    </citation>
    <scope>NUCLEOTIDE SEQUENCE</scope>
</reference>
<protein>
    <submittedName>
        <fullName evidence="1">Uncharacterized protein</fullName>
    </submittedName>
</protein>
<proteinExistence type="predicted"/>
<dbReference type="EMBL" id="LAZR01000476">
    <property type="protein sequence ID" value="KKN67377.1"/>
    <property type="molecule type" value="Genomic_DNA"/>
</dbReference>
<comment type="caution">
    <text evidence="1">The sequence shown here is derived from an EMBL/GenBank/DDBJ whole genome shotgun (WGS) entry which is preliminary data.</text>
</comment>
<gene>
    <name evidence="1" type="ORF">LCGC14_0462410</name>
</gene>
<evidence type="ECO:0000313" key="1">
    <source>
        <dbReference type="EMBL" id="KKN67377.1"/>
    </source>
</evidence>
<organism evidence="1">
    <name type="scientific">marine sediment metagenome</name>
    <dbReference type="NCBI Taxonomy" id="412755"/>
    <lineage>
        <taxon>unclassified sequences</taxon>
        <taxon>metagenomes</taxon>
        <taxon>ecological metagenomes</taxon>
    </lineage>
</organism>
<dbReference type="AlphaFoldDB" id="A0A0F9SXN1"/>
<accession>A0A0F9SXN1</accession>